<feature type="domain" description="RNA polymerase Rpb2" evidence="15">
    <location>
        <begin position="556"/>
        <end position="624"/>
    </location>
</feature>
<keyword evidence="18" id="KW-1185">Reference proteome</keyword>
<dbReference type="Gene3D" id="2.40.270.10">
    <property type="entry name" value="DNA-directed RNA polymerase, subunit 2, domain 6"/>
    <property type="match status" value="1"/>
</dbReference>
<dbReference type="Gene3D" id="2.40.50.150">
    <property type="match status" value="1"/>
</dbReference>
<evidence type="ECO:0000256" key="3">
    <source>
        <dbReference type="ARBA" id="ARBA00022478"/>
    </source>
</evidence>
<name>A0A5R9JBP8_9PROT</name>
<keyword evidence="4 8" id="KW-0808">Transferase</keyword>
<evidence type="ECO:0000313" key="18">
    <source>
        <dbReference type="Proteomes" id="UP000305654"/>
    </source>
</evidence>
<feature type="domain" description="DNA-directed RNA polymerase beta subunit external 1" evidence="16">
    <location>
        <begin position="634"/>
        <end position="699"/>
    </location>
</feature>
<evidence type="ECO:0000256" key="5">
    <source>
        <dbReference type="ARBA" id="ARBA00022695"/>
    </source>
</evidence>
<dbReference type="InterPro" id="IPR010243">
    <property type="entry name" value="RNA_pol_bsu_bac"/>
</dbReference>
<dbReference type="PROSITE" id="PS01166">
    <property type="entry name" value="RNA_POL_BETA"/>
    <property type="match status" value="1"/>
</dbReference>
<evidence type="ECO:0000259" key="11">
    <source>
        <dbReference type="Pfam" id="PF00562"/>
    </source>
</evidence>
<evidence type="ECO:0000256" key="1">
    <source>
        <dbReference type="ARBA" id="ARBA00007616"/>
    </source>
</evidence>
<dbReference type="Gene3D" id="3.90.1110.10">
    <property type="entry name" value="RNA polymerase Rpb2, domain 2"/>
    <property type="match status" value="1"/>
</dbReference>
<dbReference type="EMBL" id="VCDI01000001">
    <property type="protein sequence ID" value="TLU74173.1"/>
    <property type="molecule type" value="Genomic_DNA"/>
</dbReference>
<evidence type="ECO:0000313" key="17">
    <source>
        <dbReference type="EMBL" id="TLU74173.1"/>
    </source>
</evidence>
<proteinExistence type="inferred from homology"/>
<dbReference type="InterPro" id="IPR019462">
    <property type="entry name" value="DNA-dir_RNA_pol_bsu_external_1"/>
</dbReference>
<feature type="domain" description="RNA polymerase Rpb2" evidence="12">
    <location>
        <begin position="1321"/>
        <end position="1395"/>
    </location>
</feature>
<evidence type="ECO:0000259" key="15">
    <source>
        <dbReference type="Pfam" id="PF04565"/>
    </source>
</evidence>
<dbReference type="GO" id="GO:0032549">
    <property type="term" value="F:ribonucleoside binding"/>
    <property type="evidence" value="ECO:0007669"/>
    <property type="project" value="InterPro"/>
</dbReference>
<dbReference type="Pfam" id="PF10385">
    <property type="entry name" value="RNA_pol_Rpb2_45"/>
    <property type="match status" value="1"/>
</dbReference>
<dbReference type="InterPro" id="IPR007642">
    <property type="entry name" value="RNA_pol_Rpb2_2"/>
</dbReference>
<feature type="domain" description="RNA polymerase beta subunit protrusion" evidence="14">
    <location>
        <begin position="39"/>
        <end position="540"/>
    </location>
</feature>
<comment type="catalytic activity">
    <reaction evidence="7 8 10">
        <text>RNA(n) + a ribonucleoside 5'-triphosphate = RNA(n+1) + diphosphate</text>
        <dbReference type="Rhea" id="RHEA:21248"/>
        <dbReference type="Rhea" id="RHEA-COMP:14527"/>
        <dbReference type="Rhea" id="RHEA-COMP:17342"/>
        <dbReference type="ChEBI" id="CHEBI:33019"/>
        <dbReference type="ChEBI" id="CHEBI:61557"/>
        <dbReference type="ChEBI" id="CHEBI:140395"/>
        <dbReference type="EC" id="2.7.7.6"/>
    </reaction>
</comment>
<dbReference type="NCBIfam" id="NF001616">
    <property type="entry name" value="PRK00405.1"/>
    <property type="match status" value="1"/>
</dbReference>
<dbReference type="GO" id="GO:0003677">
    <property type="term" value="F:DNA binding"/>
    <property type="evidence" value="ECO:0007669"/>
    <property type="project" value="UniProtKB-UniRule"/>
</dbReference>
<evidence type="ECO:0000256" key="9">
    <source>
        <dbReference type="RuleBase" id="RU000434"/>
    </source>
</evidence>
<dbReference type="Pfam" id="PF04561">
    <property type="entry name" value="RNA_pol_Rpb2_2"/>
    <property type="match status" value="1"/>
</dbReference>
<comment type="similarity">
    <text evidence="1">In the N-terminal section; belongs to the RNA polymerase beta chain family.</text>
</comment>
<comment type="subunit">
    <text evidence="8 10">The RNAP catalytic core consists of 2 alpha, 1 beta, 1 beta' and 1 omega subunit. When a sigma factor is associated with the core the holoenzyme is formed, which can initiate transcription.</text>
</comment>
<dbReference type="Pfam" id="PF04563">
    <property type="entry name" value="RNA_pol_Rpb2_1"/>
    <property type="match status" value="1"/>
</dbReference>
<dbReference type="InterPro" id="IPR007644">
    <property type="entry name" value="RNA_pol_bsu_protrusion"/>
</dbReference>
<dbReference type="GO" id="GO:0000428">
    <property type="term" value="C:DNA-directed RNA polymerase complex"/>
    <property type="evidence" value="ECO:0007669"/>
    <property type="project" value="UniProtKB-KW"/>
</dbReference>
<dbReference type="InterPro" id="IPR007641">
    <property type="entry name" value="RNA_pol_Rpb2_7"/>
</dbReference>
<dbReference type="GO" id="GO:0003899">
    <property type="term" value="F:DNA-directed RNA polymerase activity"/>
    <property type="evidence" value="ECO:0007669"/>
    <property type="project" value="UniProtKB-UniRule"/>
</dbReference>
<evidence type="ECO:0000256" key="8">
    <source>
        <dbReference type="HAMAP-Rule" id="MF_01321"/>
    </source>
</evidence>
<keyword evidence="6 8" id="KW-0804">Transcription</keyword>
<comment type="function">
    <text evidence="8 10">DNA-dependent RNA polymerase catalyzes the transcription of DNA into RNA using the four ribonucleoside triphosphates as substrates.</text>
</comment>
<feature type="domain" description="RNA polymerase Rpb2" evidence="13">
    <location>
        <begin position="398"/>
        <end position="497"/>
    </location>
</feature>
<dbReference type="Pfam" id="PF04560">
    <property type="entry name" value="RNA_pol_Rpb2_7"/>
    <property type="match status" value="1"/>
</dbReference>
<comment type="similarity">
    <text evidence="8 9">Belongs to the RNA polymerase beta chain family.</text>
</comment>
<feature type="domain" description="DNA-directed RNA polymerase subunit 2 hybrid-binding" evidence="11">
    <location>
        <begin position="760"/>
        <end position="1319"/>
    </location>
</feature>
<evidence type="ECO:0000259" key="14">
    <source>
        <dbReference type="Pfam" id="PF04563"/>
    </source>
</evidence>
<evidence type="ECO:0000259" key="13">
    <source>
        <dbReference type="Pfam" id="PF04561"/>
    </source>
</evidence>
<dbReference type="HAMAP" id="MF_01321">
    <property type="entry name" value="RNApol_bact_RpoB"/>
    <property type="match status" value="1"/>
</dbReference>
<dbReference type="InterPro" id="IPR015712">
    <property type="entry name" value="DNA-dir_RNA_pol_su2"/>
</dbReference>
<comment type="caution">
    <text evidence="17">The sequence shown here is derived from an EMBL/GenBank/DDBJ whole genome shotgun (WGS) entry which is preliminary data.</text>
</comment>
<keyword evidence="5 8" id="KW-0548">Nucleotidyltransferase</keyword>
<evidence type="ECO:0000256" key="4">
    <source>
        <dbReference type="ARBA" id="ARBA00022679"/>
    </source>
</evidence>
<organism evidence="17 18">
    <name type="scientific">Lichenicoccus roseus</name>
    <dbReference type="NCBI Taxonomy" id="2683649"/>
    <lineage>
        <taxon>Bacteria</taxon>
        <taxon>Pseudomonadati</taxon>
        <taxon>Pseudomonadota</taxon>
        <taxon>Alphaproteobacteria</taxon>
        <taxon>Acetobacterales</taxon>
        <taxon>Acetobacteraceae</taxon>
        <taxon>Lichenicoccus</taxon>
    </lineage>
</organism>
<reference evidence="17 18" key="1">
    <citation type="submission" date="2019-05" db="EMBL/GenBank/DDBJ databases">
        <authorList>
            <person name="Pankratov T."/>
            <person name="Grouzdev D."/>
        </authorList>
    </citation>
    <scope>NUCLEOTIDE SEQUENCE [LARGE SCALE GENOMIC DNA]</scope>
    <source>
        <strain evidence="17 18">KEBCLARHB70R</strain>
    </source>
</reference>
<dbReference type="InterPro" id="IPR037033">
    <property type="entry name" value="DNA-dir_RNAP_su2_hyb_sf"/>
</dbReference>
<gene>
    <name evidence="8 17" type="primary">rpoB</name>
    <name evidence="17" type="ORF">FE263_02880</name>
</gene>
<dbReference type="GO" id="GO:0006351">
    <property type="term" value="P:DNA-templated transcription"/>
    <property type="evidence" value="ECO:0007669"/>
    <property type="project" value="UniProtKB-UniRule"/>
</dbReference>
<dbReference type="Pfam" id="PF00562">
    <property type="entry name" value="RNA_pol_Rpb2_6"/>
    <property type="match status" value="1"/>
</dbReference>
<dbReference type="InterPro" id="IPR007645">
    <property type="entry name" value="RNA_pol_Rpb2_3"/>
</dbReference>
<dbReference type="OrthoDB" id="9803954at2"/>
<dbReference type="Gene3D" id="2.30.150.10">
    <property type="entry name" value="DNA-directed RNA polymerase, beta subunit, external 1 domain"/>
    <property type="match status" value="1"/>
</dbReference>
<dbReference type="PANTHER" id="PTHR20856">
    <property type="entry name" value="DNA-DIRECTED RNA POLYMERASE I SUBUNIT 2"/>
    <property type="match status" value="1"/>
</dbReference>
<dbReference type="InterPro" id="IPR007120">
    <property type="entry name" value="DNA-dir_RNAP_su2_dom"/>
</dbReference>
<dbReference type="Gene3D" id="2.40.50.100">
    <property type="match status" value="1"/>
</dbReference>
<evidence type="ECO:0000256" key="10">
    <source>
        <dbReference type="RuleBase" id="RU363031"/>
    </source>
</evidence>
<dbReference type="Pfam" id="PF04565">
    <property type="entry name" value="RNA_pol_Rpb2_3"/>
    <property type="match status" value="1"/>
</dbReference>
<evidence type="ECO:0000259" key="12">
    <source>
        <dbReference type="Pfam" id="PF04560"/>
    </source>
</evidence>
<dbReference type="FunFam" id="3.90.1800.10:FF:000001">
    <property type="entry name" value="DNA-directed RNA polymerase subunit beta"/>
    <property type="match status" value="1"/>
</dbReference>
<evidence type="ECO:0000256" key="6">
    <source>
        <dbReference type="ARBA" id="ARBA00023163"/>
    </source>
</evidence>
<dbReference type="NCBIfam" id="TIGR02013">
    <property type="entry name" value="rpoB"/>
    <property type="match status" value="1"/>
</dbReference>
<dbReference type="RefSeq" id="WP_138324425.1">
    <property type="nucleotide sequence ID" value="NZ_VCDI01000001.1"/>
</dbReference>
<evidence type="ECO:0000256" key="7">
    <source>
        <dbReference type="ARBA" id="ARBA00048552"/>
    </source>
</evidence>
<dbReference type="EC" id="2.7.7.6" evidence="8 10"/>
<accession>A0A5R9JBP8</accession>
<dbReference type="CDD" id="cd00653">
    <property type="entry name" value="RNA_pol_B_RPB2"/>
    <property type="match status" value="1"/>
</dbReference>
<protein>
    <recommendedName>
        <fullName evidence="8 10">DNA-directed RNA polymerase subunit beta</fullName>
        <shortName evidence="8">RNAP subunit beta</shortName>
        <ecNumber evidence="8 10">2.7.7.6</ecNumber>
    </recommendedName>
    <alternativeName>
        <fullName evidence="8">RNA polymerase subunit beta</fullName>
    </alternativeName>
    <alternativeName>
        <fullName evidence="8">Transcriptase subunit beta</fullName>
    </alternativeName>
</protein>
<dbReference type="InterPro" id="IPR037034">
    <property type="entry name" value="RNA_pol_Rpb2_2_sf"/>
</dbReference>
<dbReference type="Proteomes" id="UP000305654">
    <property type="component" value="Unassembled WGS sequence"/>
</dbReference>
<dbReference type="InterPro" id="IPR007121">
    <property type="entry name" value="RNA_pol_bsu_CS"/>
</dbReference>
<evidence type="ECO:0000259" key="16">
    <source>
        <dbReference type="Pfam" id="PF10385"/>
    </source>
</evidence>
<dbReference type="Gene3D" id="3.90.1100.10">
    <property type="match status" value="2"/>
</dbReference>
<sequence>MNAVIGNAGAFSGAKSFTGRKRIRKSFGRIPEVAPMPNLIDVQRSSYEGFLQMNVAPDSRTQTGLQEVFRSVFPINDFAGRGRLEFVHYELEEPKYDVEECIQRGMTFAAPLKVILRLIVWDVDEDTGSRSIRDIKEQPVYMGDMPLMTENGTFIINGTERVIVSQMHRSPGVFFDHDKGKTHSSGKFLFAARVIPYRGSWLDFEFDSKDMVYVRIDRKRKLPVTTLLYALEGASSEAARAAKIAEGGDVDTLDVRGMDADEILGTFYGQVIFVRGAKGWARPFDPDAFRGMKLLEPLVDADTGEVVAEADAKLTARAVKKIAEKTKEVLVGRADLLGRYVAYDLVNEETGELYAEAGEELTEPRLAAIEELGIDSLPTLAVDTGTGPWIRNTLAIDKNTSRDDALIDIYRVMRPGEPPTPDTAEALFRGLFFDADRYDLSAVGRVKMNMRLGVDAEDTMRVLRKVDILRTVKILCELKDGRGTIDDIDNLGNRRVRSVGELMENQYRVGLLRMERAIRERMGSVDIDTVMPHDLINAKPAAAAVREFFGSSQLSQFMDQTNPLSEVTHKRRLSALGPGGLTRERAGFEVRDVHPTHYGRICPIETPEGPNIGLINSLATYAKVNKYGFIETPYRLVKEGALQSGWKYLSAMEEERLVVAQADCAQDADGNLTDELVSVRRGGDFRLVKPEDVTACDVSPRQLVSVAAALIPFLENDDANRALMGSNMQRQAVPLIRSDAPLVGTGMEAAVARDSGATIVARRPGTIDQIDGARIVVRATDETGSTQGVDIYRLRKYMRSNQSTCINQRPLVRVGDKVHAGDIIADGPSTDLGELALGRNVLVAFMPWNGYNFEDSILISERIARDDVFTSIHIEEFEVMARDTKLGQEEITRDIPNVGEEALRNLDEAGIVYVGAEVNPGDILVGKVTPKGESPMTPEEKLLRAIFGEKASDVRDTSLKLPPGTTGTIVDVRVFSRRGVDKDERAMAIERAEIERLAKDRDDERAIQERSFYNRLRERLLGQKAGAGFKGIKSGSEITEEVLAEHPRGAWRNIVLSADSAVAEIEVLKREFDAAVGRIQARFESKVEKLQRGDELPPGVMKMVKVFVAVKRKLQPGDKMAGRHGNKGVVSRVVPVEDMPFLEDGSSVDIVLNPLGVPSRMNVGQILETHLGWACANIGKGIGELVDEYQRTGNAKQELLDTLREVYGEQVYAEDIATLPNEQLMELAHNLRKGVPIATPVFDGARMSDIEDMLTRAGLDTSGQVQLTDGRSGEPFERKVTVGYIYMLKLHHLVDDKIHARSIGPYSLVTQQPLGGKAQFGGQRFGEMEVWALEAYGAAYTLQEMLTVKSDDVSGRTKVYEAIVREQDDFEAGIPESFNVLVKELKSLGLNVELEQSGD</sequence>
<dbReference type="Gene3D" id="3.90.1800.10">
    <property type="entry name" value="RNA polymerase alpha subunit dimerisation domain"/>
    <property type="match status" value="1"/>
</dbReference>
<dbReference type="InterPro" id="IPR014724">
    <property type="entry name" value="RNA_pol_RPB2_OB-fold"/>
</dbReference>
<keyword evidence="3 8" id="KW-0240">DNA-directed RNA polymerase</keyword>
<dbReference type="InterPro" id="IPR042107">
    <property type="entry name" value="DNA-dir_RNA_pol_bsu_ext_1_sf"/>
</dbReference>
<dbReference type="SUPFAM" id="SSF64484">
    <property type="entry name" value="beta and beta-prime subunits of DNA dependent RNA-polymerase"/>
    <property type="match status" value="1"/>
</dbReference>
<evidence type="ECO:0000256" key="2">
    <source>
        <dbReference type="ARBA" id="ARBA00009839"/>
    </source>
</evidence>
<comment type="similarity">
    <text evidence="2">In the C-terminal section; belongs to the RNA polymerase beta' chain family.</text>
</comment>